<evidence type="ECO:0000313" key="2">
    <source>
        <dbReference type="EMBL" id="TNV75251.1"/>
    </source>
</evidence>
<dbReference type="SUPFAM" id="SSF50156">
    <property type="entry name" value="PDZ domain-like"/>
    <property type="match status" value="1"/>
</dbReference>
<keyword evidence="3" id="KW-1185">Reference proteome</keyword>
<dbReference type="Gene3D" id="2.30.42.10">
    <property type="match status" value="1"/>
</dbReference>
<sequence length="152" mass="16963">MISQLLMKRLISNRRAVASALALTFSVYAMHHSTSARRLLPTLFSSQIAHADTSDKAPFAEDPNAEQRPYLGCSLRSMLDKAGMMVLLVNTESPAWHAGLKVGDIIIEIDGVKINNIKDYYVAMASNNKQTRIFKVIRSGDERSYEVNFSNK</sequence>
<dbReference type="EMBL" id="RRYP01016014">
    <property type="protein sequence ID" value="TNV75251.1"/>
    <property type="molecule type" value="Genomic_DNA"/>
</dbReference>
<dbReference type="PROSITE" id="PS50106">
    <property type="entry name" value="PDZ"/>
    <property type="match status" value="1"/>
</dbReference>
<dbReference type="InterPro" id="IPR036034">
    <property type="entry name" value="PDZ_sf"/>
</dbReference>
<dbReference type="InterPro" id="IPR001478">
    <property type="entry name" value="PDZ"/>
</dbReference>
<dbReference type="SMART" id="SM00228">
    <property type="entry name" value="PDZ"/>
    <property type="match status" value="1"/>
</dbReference>
<protein>
    <recommendedName>
        <fullName evidence="1">PDZ domain-containing protein</fullName>
    </recommendedName>
</protein>
<reference evidence="2" key="1">
    <citation type="submission" date="2019-06" db="EMBL/GenBank/DDBJ databases">
        <authorList>
            <person name="Zheng W."/>
        </authorList>
    </citation>
    <scope>NUCLEOTIDE SEQUENCE</scope>
    <source>
        <strain evidence="2">QDHG01</strain>
    </source>
</reference>
<feature type="domain" description="PDZ" evidence="1">
    <location>
        <begin position="56"/>
        <end position="117"/>
    </location>
</feature>
<dbReference type="AlphaFoldDB" id="A0A8J8NIP4"/>
<dbReference type="OrthoDB" id="286004at2759"/>
<dbReference type="InterPro" id="IPR041489">
    <property type="entry name" value="PDZ_6"/>
</dbReference>
<proteinExistence type="predicted"/>
<gene>
    <name evidence="2" type="ORF">FGO68_gene13552</name>
</gene>
<dbReference type="Proteomes" id="UP000785679">
    <property type="component" value="Unassembled WGS sequence"/>
</dbReference>
<organism evidence="2 3">
    <name type="scientific">Halteria grandinella</name>
    <dbReference type="NCBI Taxonomy" id="5974"/>
    <lineage>
        <taxon>Eukaryota</taxon>
        <taxon>Sar</taxon>
        <taxon>Alveolata</taxon>
        <taxon>Ciliophora</taxon>
        <taxon>Intramacronucleata</taxon>
        <taxon>Spirotrichea</taxon>
        <taxon>Stichotrichia</taxon>
        <taxon>Sporadotrichida</taxon>
        <taxon>Halteriidae</taxon>
        <taxon>Halteria</taxon>
    </lineage>
</organism>
<dbReference type="Pfam" id="PF17820">
    <property type="entry name" value="PDZ_6"/>
    <property type="match status" value="1"/>
</dbReference>
<comment type="caution">
    <text evidence="2">The sequence shown here is derived from an EMBL/GenBank/DDBJ whole genome shotgun (WGS) entry which is preliminary data.</text>
</comment>
<name>A0A8J8NIP4_HALGN</name>
<evidence type="ECO:0000313" key="3">
    <source>
        <dbReference type="Proteomes" id="UP000785679"/>
    </source>
</evidence>
<accession>A0A8J8NIP4</accession>
<evidence type="ECO:0000259" key="1">
    <source>
        <dbReference type="PROSITE" id="PS50106"/>
    </source>
</evidence>